<proteinExistence type="predicted"/>
<protein>
    <submittedName>
        <fullName evidence="2">Uncharacterized protein</fullName>
    </submittedName>
</protein>
<dbReference type="AlphaFoldDB" id="A0A7S4QGY1"/>
<dbReference type="EMBL" id="HBNR01029732">
    <property type="protein sequence ID" value="CAE4583297.1"/>
    <property type="molecule type" value="Transcribed_RNA"/>
</dbReference>
<name>A0A7S4QGY1_9DINO</name>
<sequence length="445" mass="44217">MNILTGSGKAELSLLPLKPGDHLWRPLPGGGTWHALYVGQYLLAPSADGAALALATRVAAPPPEGEAEGQREEVEGEDNSPDSPRGGGSSSSTSSPTGSPATHDARGQQAGAGCQLPQSVIAVLPASGSGSASIARMPLADFVAGLADGSPQGSPGAAARAADQETVVRLYTRRPRGRCEAISRALGVIGARVDGAALAAFPEMLPWWAVFDEAATLQPGLCATRARAVRYKLTPRGDAPVQPAVMSAVLAGGAVVRKGRVVLRGVRLMKALRLTRAATAGWASIGGFVGQAIAASVLDDGDTGTAVATAAGGWAGGLAGGGVAAAAASTLGVEALGAGSIAGGLVVCSSLSAAGAVAGAGLAYAAKKAIERRGGASDRTAEYHDCCLRLVGGAGDVFDLFDATLEFPPEDAGEGLAGAEAGERLAAAGWYAVRVAPGDQPDFDS</sequence>
<accession>A0A7S4QGY1</accession>
<feature type="compositionally biased region" description="Low complexity" evidence="1">
    <location>
        <begin position="90"/>
        <end position="100"/>
    </location>
</feature>
<feature type="region of interest" description="Disordered" evidence="1">
    <location>
        <begin position="59"/>
        <end position="112"/>
    </location>
</feature>
<organism evidence="2">
    <name type="scientific">Alexandrium monilatum</name>
    <dbReference type="NCBI Taxonomy" id="311494"/>
    <lineage>
        <taxon>Eukaryota</taxon>
        <taxon>Sar</taxon>
        <taxon>Alveolata</taxon>
        <taxon>Dinophyceae</taxon>
        <taxon>Gonyaulacales</taxon>
        <taxon>Pyrocystaceae</taxon>
        <taxon>Alexandrium</taxon>
    </lineage>
</organism>
<gene>
    <name evidence="2" type="ORF">AMON00008_LOCUS20268</name>
</gene>
<evidence type="ECO:0000313" key="2">
    <source>
        <dbReference type="EMBL" id="CAE4583297.1"/>
    </source>
</evidence>
<reference evidence="2" key="1">
    <citation type="submission" date="2021-01" db="EMBL/GenBank/DDBJ databases">
        <authorList>
            <person name="Corre E."/>
            <person name="Pelletier E."/>
            <person name="Niang G."/>
            <person name="Scheremetjew M."/>
            <person name="Finn R."/>
            <person name="Kale V."/>
            <person name="Holt S."/>
            <person name="Cochrane G."/>
            <person name="Meng A."/>
            <person name="Brown T."/>
            <person name="Cohen L."/>
        </authorList>
    </citation>
    <scope>NUCLEOTIDE SEQUENCE</scope>
    <source>
        <strain evidence="2">CCMP3105</strain>
    </source>
</reference>
<evidence type="ECO:0000256" key="1">
    <source>
        <dbReference type="SAM" id="MobiDB-lite"/>
    </source>
</evidence>